<keyword evidence="2" id="KW-1185">Reference proteome</keyword>
<accession>A0AAU9IT01</accession>
<comment type="caution">
    <text evidence="1">The sequence shown here is derived from an EMBL/GenBank/DDBJ whole genome shotgun (WGS) entry which is preliminary data.</text>
</comment>
<name>A0AAU9IT01_9CILI</name>
<dbReference type="Proteomes" id="UP001162131">
    <property type="component" value="Unassembled WGS sequence"/>
</dbReference>
<protein>
    <submittedName>
        <fullName evidence="1">Uncharacterized protein</fullName>
    </submittedName>
</protein>
<sequence>MFSEEKVKVPLIRFIYYQAFPEWLEEVLHGINFSEYGGRILPDEGSISHNVRILGDAIYEAFNQEAQHEE</sequence>
<reference evidence="1" key="1">
    <citation type="submission" date="2021-09" db="EMBL/GenBank/DDBJ databases">
        <authorList>
            <consortium name="AG Swart"/>
            <person name="Singh M."/>
            <person name="Singh A."/>
            <person name="Seah K."/>
            <person name="Emmerich C."/>
        </authorList>
    </citation>
    <scope>NUCLEOTIDE SEQUENCE</scope>
    <source>
        <strain evidence="1">ATCC30299</strain>
    </source>
</reference>
<organism evidence="1 2">
    <name type="scientific">Blepharisma stoltei</name>
    <dbReference type="NCBI Taxonomy" id="1481888"/>
    <lineage>
        <taxon>Eukaryota</taxon>
        <taxon>Sar</taxon>
        <taxon>Alveolata</taxon>
        <taxon>Ciliophora</taxon>
        <taxon>Postciliodesmatophora</taxon>
        <taxon>Heterotrichea</taxon>
        <taxon>Heterotrichida</taxon>
        <taxon>Blepharismidae</taxon>
        <taxon>Blepharisma</taxon>
    </lineage>
</organism>
<dbReference type="EMBL" id="CAJZBQ010000012">
    <property type="protein sequence ID" value="CAG9314325.1"/>
    <property type="molecule type" value="Genomic_DNA"/>
</dbReference>
<evidence type="ECO:0000313" key="2">
    <source>
        <dbReference type="Proteomes" id="UP001162131"/>
    </source>
</evidence>
<proteinExistence type="predicted"/>
<evidence type="ECO:0000313" key="1">
    <source>
        <dbReference type="EMBL" id="CAG9314325.1"/>
    </source>
</evidence>
<dbReference type="AlphaFoldDB" id="A0AAU9IT01"/>
<gene>
    <name evidence="1" type="ORF">BSTOLATCC_MIC11336</name>
</gene>